<dbReference type="Pfam" id="PF25276">
    <property type="entry name" value="DUF7870"/>
    <property type="match status" value="1"/>
</dbReference>
<comment type="caution">
    <text evidence="3">The sequence shown here is derived from an EMBL/GenBank/DDBJ whole genome shotgun (WGS) entry which is preliminary data.</text>
</comment>
<feature type="domain" description="DUF7870" evidence="2">
    <location>
        <begin position="264"/>
        <end position="390"/>
    </location>
</feature>
<dbReference type="InterPro" id="IPR057192">
    <property type="entry name" value="DUF7870"/>
</dbReference>
<evidence type="ECO:0000259" key="2">
    <source>
        <dbReference type="Pfam" id="PF25276"/>
    </source>
</evidence>
<dbReference type="EMBL" id="BTGU01000010">
    <property type="protein sequence ID" value="GMN40117.1"/>
    <property type="molecule type" value="Genomic_DNA"/>
</dbReference>
<accession>A0AA87ZUG1</accession>
<dbReference type="AlphaFoldDB" id="A0AA87ZUG1"/>
<keyword evidence="1" id="KW-1133">Transmembrane helix</keyword>
<evidence type="ECO:0000313" key="3">
    <source>
        <dbReference type="EMBL" id="GMN40117.1"/>
    </source>
</evidence>
<dbReference type="PANTHER" id="PTHR33597:SF11">
    <property type="entry name" value="OS07G0620600 PROTEIN"/>
    <property type="match status" value="1"/>
</dbReference>
<name>A0AA87ZUG1_FICCA</name>
<protein>
    <recommendedName>
        <fullName evidence="2">DUF7870 domain-containing protein</fullName>
    </recommendedName>
</protein>
<gene>
    <name evidence="3" type="ORF">TIFTF001_009343</name>
</gene>
<sequence length="391" mass="44575">MAINIELVRSFHTKRNNVNYHQKFKHFPCGAGLGLYPDARYLIIRLPQYSKLLKLLARCMILALLIVSFPWIGSNFSYSDFDHHILIGSDHDHDHNHRHPINVQALPLLFRDLANEGLFHTRQEKAVLFMTTNEEDGIISQLISDNGSMEVVFEKDLERQSSIPDEAFSFAFVPNFPAAAKFIDRTLKLNGVVSFQLGFDQASERTTFHKPPNYKIIYLRRFGESHSSTFVAMRKTGNNGIVAGGSRRRLFGYTAEDQAKKAALENLEAVLLEPPRAASGKSRRYLKRTRYLPDLMGDSLERYPRRVFIDVGGKGSGGGGWESGAWFAKNYPTRDKDFEVYKVETTDEEEEVAGVMSEWLERNVREEEYVVMKAEAEAVEEMVRSKAIRLG</sequence>
<dbReference type="Proteomes" id="UP001187192">
    <property type="component" value="Unassembled WGS sequence"/>
</dbReference>
<proteinExistence type="predicted"/>
<keyword evidence="4" id="KW-1185">Reference proteome</keyword>
<dbReference type="PANTHER" id="PTHR33597">
    <property type="entry name" value="OS02G0760400 PROTEIN"/>
    <property type="match status" value="1"/>
</dbReference>
<reference evidence="3" key="1">
    <citation type="submission" date="2023-07" db="EMBL/GenBank/DDBJ databases">
        <title>draft genome sequence of fig (Ficus carica).</title>
        <authorList>
            <person name="Takahashi T."/>
            <person name="Nishimura K."/>
        </authorList>
    </citation>
    <scope>NUCLEOTIDE SEQUENCE</scope>
</reference>
<evidence type="ECO:0000313" key="4">
    <source>
        <dbReference type="Proteomes" id="UP001187192"/>
    </source>
</evidence>
<keyword evidence="1" id="KW-0472">Membrane</keyword>
<feature type="transmembrane region" description="Helical" evidence="1">
    <location>
        <begin position="55"/>
        <end position="73"/>
    </location>
</feature>
<evidence type="ECO:0000256" key="1">
    <source>
        <dbReference type="SAM" id="Phobius"/>
    </source>
</evidence>
<keyword evidence="1" id="KW-0812">Transmembrane</keyword>
<organism evidence="3 4">
    <name type="scientific">Ficus carica</name>
    <name type="common">Common fig</name>
    <dbReference type="NCBI Taxonomy" id="3494"/>
    <lineage>
        <taxon>Eukaryota</taxon>
        <taxon>Viridiplantae</taxon>
        <taxon>Streptophyta</taxon>
        <taxon>Embryophyta</taxon>
        <taxon>Tracheophyta</taxon>
        <taxon>Spermatophyta</taxon>
        <taxon>Magnoliopsida</taxon>
        <taxon>eudicotyledons</taxon>
        <taxon>Gunneridae</taxon>
        <taxon>Pentapetalae</taxon>
        <taxon>rosids</taxon>
        <taxon>fabids</taxon>
        <taxon>Rosales</taxon>
        <taxon>Moraceae</taxon>
        <taxon>Ficeae</taxon>
        <taxon>Ficus</taxon>
    </lineage>
</organism>